<keyword evidence="4" id="KW-0804">Transcription</keyword>
<dbReference type="GO" id="GO:0006355">
    <property type="term" value="P:regulation of DNA-templated transcription"/>
    <property type="evidence" value="ECO:0007669"/>
    <property type="project" value="UniProtKB-ARBA"/>
</dbReference>
<dbReference type="Pfam" id="PF01037">
    <property type="entry name" value="AsnC_trans_reg"/>
    <property type="match status" value="1"/>
</dbReference>
<dbReference type="AlphaFoldDB" id="A0A7W6D711"/>
<dbReference type="RefSeq" id="WP_183803826.1">
    <property type="nucleotide sequence ID" value="NZ_JACIEE010000004.1"/>
</dbReference>
<dbReference type="InterPro" id="IPR036388">
    <property type="entry name" value="WH-like_DNA-bd_sf"/>
</dbReference>
<dbReference type="GO" id="GO:0043565">
    <property type="term" value="F:sequence-specific DNA binding"/>
    <property type="evidence" value="ECO:0007669"/>
    <property type="project" value="InterPro"/>
</dbReference>
<dbReference type="SMART" id="SM00344">
    <property type="entry name" value="HTH_ASNC"/>
    <property type="match status" value="1"/>
</dbReference>
<dbReference type="CDD" id="cd00090">
    <property type="entry name" value="HTH_ARSR"/>
    <property type="match status" value="1"/>
</dbReference>
<dbReference type="SUPFAM" id="SSF54909">
    <property type="entry name" value="Dimeric alpha+beta barrel"/>
    <property type="match status" value="1"/>
</dbReference>
<dbReference type="Proteomes" id="UP000574761">
    <property type="component" value="Unassembled WGS sequence"/>
</dbReference>
<dbReference type="InterPro" id="IPR019885">
    <property type="entry name" value="Tscrpt_reg_HTH_AsnC-type_CS"/>
</dbReference>
<evidence type="ECO:0000259" key="5">
    <source>
        <dbReference type="PROSITE" id="PS50956"/>
    </source>
</evidence>
<dbReference type="PROSITE" id="PS50956">
    <property type="entry name" value="HTH_ASNC_2"/>
    <property type="match status" value="1"/>
</dbReference>
<keyword evidence="2" id="KW-0238">DNA-binding</keyword>
<reference evidence="6 7" key="1">
    <citation type="submission" date="2020-08" db="EMBL/GenBank/DDBJ databases">
        <title>Genomic Encyclopedia of Type Strains, Phase IV (KMG-IV): sequencing the most valuable type-strain genomes for metagenomic binning, comparative biology and taxonomic classification.</title>
        <authorList>
            <person name="Goeker M."/>
        </authorList>
    </citation>
    <scope>NUCLEOTIDE SEQUENCE [LARGE SCALE GENOMIC DNA]</scope>
    <source>
        <strain evidence="6 7">DSM 100211</strain>
    </source>
</reference>
<name>A0A7W6D711_9HYPH</name>
<evidence type="ECO:0000256" key="4">
    <source>
        <dbReference type="ARBA" id="ARBA00023163"/>
    </source>
</evidence>
<evidence type="ECO:0000256" key="3">
    <source>
        <dbReference type="ARBA" id="ARBA00023159"/>
    </source>
</evidence>
<evidence type="ECO:0000313" key="7">
    <source>
        <dbReference type="Proteomes" id="UP000574761"/>
    </source>
</evidence>
<dbReference type="InterPro" id="IPR000485">
    <property type="entry name" value="AsnC-type_HTH_dom"/>
</dbReference>
<organism evidence="6 7">
    <name type="scientific">Mycoplana azooxidifex</name>
    <dbReference type="NCBI Taxonomy" id="1636188"/>
    <lineage>
        <taxon>Bacteria</taxon>
        <taxon>Pseudomonadati</taxon>
        <taxon>Pseudomonadota</taxon>
        <taxon>Alphaproteobacteria</taxon>
        <taxon>Hyphomicrobiales</taxon>
        <taxon>Rhizobiaceae</taxon>
        <taxon>Mycoplana</taxon>
    </lineage>
</organism>
<dbReference type="InterPro" id="IPR019888">
    <property type="entry name" value="Tscrpt_reg_AsnC-like"/>
</dbReference>
<accession>A0A7W6D711</accession>
<proteinExistence type="predicted"/>
<dbReference type="InterPro" id="IPR011991">
    <property type="entry name" value="ArsR-like_HTH"/>
</dbReference>
<dbReference type="EMBL" id="JACIEE010000004">
    <property type="protein sequence ID" value="MBB3977079.1"/>
    <property type="molecule type" value="Genomic_DNA"/>
</dbReference>
<dbReference type="PRINTS" id="PR00033">
    <property type="entry name" value="HTHASNC"/>
</dbReference>
<dbReference type="Gene3D" id="3.30.70.920">
    <property type="match status" value="1"/>
</dbReference>
<evidence type="ECO:0000256" key="2">
    <source>
        <dbReference type="ARBA" id="ARBA00023125"/>
    </source>
</evidence>
<sequence length="166" mass="18535">MAKAQTIDDLDQFDIRILDVLSQDGRISVTELSKRVGLSKTPCQARLKRLIDEGFILGFHAEINLRKLGLDHIAFAEVKLSDTREKALEAFNSAVRRIQEVEECHMIAGSFDYLLKVRTSDIRRYREVLGEKISSLPNVANTSTFVVMQAVKDSGATSPAITDVAR</sequence>
<gene>
    <name evidence="6" type="ORF">GGQ64_002279</name>
</gene>
<feature type="domain" description="HTH asnC-type" evidence="5">
    <location>
        <begin position="10"/>
        <end position="71"/>
    </location>
</feature>
<dbReference type="InterPro" id="IPR011008">
    <property type="entry name" value="Dimeric_a/b-barrel"/>
</dbReference>
<dbReference type="SUPFAM" id="SSF46785">
    <property type="entry name" value="Winged helix' DNA-binding domain"/>
    <property type="match status" value="1"/>
</dbReference>
<evidence type="ECO:0000313" key="6">
    <source>
        <dbReference type="EMBL" id="MBB3977079.1"/>
    </source>
</evidence>
<dbReference type="GO" id="GO:0043200">
    <property type="term" value="P:response to amino acid"/>
    <property type="evidence" value="ECO:0007669"/>
    <property type="project" value="TreeGrafter"/>
</dbReference>
<dbReference type="GO" id="GO:0005829">
    <property type="term" value="C:cytosol"/>
    <property type="evidence" value="ECO:0007669"/>
    <property type="project" value="TreeGrafter"/>
</dbReference>
<keyword evidence="3" id="KW-0010">Activator</keyword>
<protein>
    <submittedName>
        <fullName evidence="6">Lrp/AsnC family leucine-responsive transcriptional regulator</fullName>
    </submittedName>
</protein>
<dbReference type="PROSITE" id="PS00519">
    <property type="entry name" value="HTH_ASNC_1"/>
    <property type="match status" value="1"/>
</dbReference>
<dbReference type="InterPro" id="IPR019887">
    <property type="entry name" value="Tscrpt_reg_AsnC/Lrp_C"/>
</dbReference>
<dbReference type="PANTHER" id="PTHR30154:SF0">
    <property type="entry name" value="LEUCINE-RESPONSIVE REGULATORY PROTEIN"/>
    <property type="match status" value="1"/>
</dbReference>
<dbReference type="Pfam" id="PF13412">
    <property type="entry name" value="HTH_24"/>
    <property type="match status" value="1"/>
</dbReference>
<keyword evidence="7" id="KW-1185">Reference proteome</keyword>
<evidence type="ECO:0000256" key="1">
    <source>
        <dbReference type="ARBA" id="ARBA00023015"/>
    </source>
</evidence>
<comment type="caution">
    <text evidence="6">The sequence shown here is derived from an EMBL/GenBank/DDBJ whole genome shotgun (WGS) entry which is preliminary data.</text>
</comment>
<dbReference type="PANTHER" id="PTHR30154">
    <property type="entry name" value="LEUCINE-RESPONSIVE REGULATORY PROTEIN"/>
    <property type="match status" value="1"/>
</dbReference>
<dbReference type="InterPro" id="IPR036390">
    <property type="entry name" value="WH_DNA-bd_sf"/>
</dbReference>
<keyword evidence="1" id="KW-0805">Transcription regulation</keyword>
<dbReference type="Gene3D" id="1.10.10.10">
    <property type="entry name" value="Winged helix-like DNA-binding domain superfamily/Winged helix DNA-binding domain"/>
    <property type="match status" value="1"/>
</dbReference>